<feature type="transmembrane region" description="Helical" evidence="8">
    <location>
        <begin position="90"/>
        <end position="113"/>
    </location>
</feature>
<dbReference type="Pfam" id="PF00528">
    <property type="entry name" value="BPD_transp_1"/>
    <property type="match status" value="1"/>
</dbReference>
<evidence type="ECO:0000256" key="4">
    <source>
        <dbReference type="ARBA" id="ARBA00022475"/>
    </source>
</evidence>
<keyword evidence="6 8" id="KW-1133">Transmembrane helix</keyword>
<dbReference type="Gene3D" id="1.10.3720.10">
    <property type="entry name" value="MetI-like"/>
    <property type="match status" value="1"/>
</dbReference>
<dbReference type="InterPro" id="IPR035906">
    <property type="entry name" value="MetI-like_sf"/>
</dbReference>
<dbReference type="InterPro" id="IPR000515">
    <property type="entry name" value="MetI-like"/>
</dbReference>
<evidence type="ECO:0000256" key="7">
    <source>
        <dbReference type="ARBA" id="ARBA00023136"/>
    </source>
</evidence>
<dbReference type="NCBIfam" id="TIGR01726">
    <property type="entry name" value="HEQRo_perm_3TM"/>
    <property type="match status" value="1"/>
</dbReference>
<evidence type="ECO:0000256" key="8">
    <source>
        <dbReference type="RuleBase" id="RU363032"/>
    </source>
</evidence>
<name>A0ABY5QY07_9HYPH</name>
<comment type="subcellular location">
    <subcellularLocation>
        <location evidence="1">Cell inner membrane</location>
        <topology evidence="1">Multi-pass membrane protein</topology>
    </subcellularLocation>
    <subcellularLocation>
        <location evidence="8">Cell membrane</location>
        <topology evidence="8">Multi-pass membrane protein</topology>
    </subcellularLocation>
</comment>
<dbReference type="EMBL" id="CP062229">
    <property type="protein sequence ID" value="UVC16095.1"/>
    <property type="molecule type" value="Genomic_DNA"/>
</dbReference>
<dbReference type="PANTHER" id="PTHR30614:SF35">
    <property type="entry name" value="ABC TRANSPORTER PERMEASE PROTEIN"/>
    <property type="match status" value="1"/>
</dbReference>
<feature type="domain" description="ABC transmembrane type-1" evidence="9">
    <location>
        <begin position="21"/>
        <end position="209"/>
    </location>
</feature>
<sequence>MGYSLDFGWLADATGAIARGAATTILLIAVTTLAGTFLSILGAAGRRNGPLLLKRAIGLYVEVIRNTPFLVQLFFIFFGLPSIGVRLDPLLAALLAMTLNMAAYTIEIVGAGLDAVPRGQTEAALALGLRPRQVFVKIVLPQALKVIYPALTSQIIIMMLESAVVSQIAVRELTYEADMLQARTFRAFETYFVVTIVYLVLSMGLRRLLVSGGRRALGAGVS</sequence>
<evidence type="ECO:0000313" key="11">
    <source>
        <dbReference type="Proteomes" id="UP001058098"/>
    </source>
</evidence>
<dbReference type="PANTHER" id="PTHR30614">
    <property type="entry name" value="MEMBRANE COMPONENT OF AMINO ACID ABC TRANSPORTER"/>
    <property type="match status" value="1"/>
</dbReference>
<feature type="transmembrane region" description="Helical" evidence="8">
    <location>
        <begin position="57"/>
        <end position="78"/>
    </location>
</feature>
<keyword evidence="11" id="KW-1185">Reference proteome</keyword>
<evidence type="ECO:0000256" key="6">
    <source>
        <dbReference type="ARBA" id="ARBA00022989"/>
    </source>
</evidence>
<accession>A0ABY5QY07</accession>
<keyword evidence="3 8" id="KW-0813">Transport</keyword>
<gene>
    <name evidence="10" type="ORF">IHQ72_02580</name>
</gene>
<dbReference type="PROSITE" id="PS50928">
    <property type="entry name" value="ABC_TM1"/>
    <property type="match status" value="1"/>
</dbReference>
<evidence type="ECO:0000313" key="10">
    <source>
        <dbReference type="EMBL" id="UVC16095.1"/>
    </source>
</evidence>
<evidence type="ECO:0000256" key="2">
    <source>
        <dbReference type="ARBA" id="ARBA00010072"/>
    </source>
</evidence>
<keyword evidence="4" id="KW-1003">Cell membrane</keyword>
<dbReference type="Proteomes" id="UP001058098">
    <property type="component" value="Chromosome"/>
</dbReference>
<keyword evidence="5 8" id="KW-0812">Transmembrane</keyword>
<comment type="similarity">
    <text evidence="2">Belongs to the binding-protein-dependent transport system permease family. HisMQ subfamily.</text>
</comment>
<dbReference type="CDD" id="cd06261">
    <property type="entry name" value="TM_PBP2"/>
    <property type="match status" value="1"/>
</dbReference>
<dbReference type="InterPro" id="IPR043429">
    <property type="entry name" value="ArtM/GltK/GlnP/TcyL/YhdX-like"/>
</dbReference>
<reference evidence="10" key="1">
    <citation type="submission" date="2020-09" db="EMBL/GenBank/DDBJ databases">
        <title>Rhizobia associated with sainfoin plants.</title>
        <authorList>
            <person name="Asharfi S."/>
            <person name="Kuzmanovic N."/>
            <person name="Bunk B."/>
            <person name="Sproeer C."/>
            <person name="Becker M."/>
            <person name="Thuenen T."/>
        </authorList>
    </citation>
    <scope>NUCLEOTIDE SEQUENCE</scope>
    <source>
        <strain evidence="10">OM4</strain>
    </source>
</reference>
<dbReference type="RefSeq" id="WP_065011639.1">
    <property type="nucleotide sequence ID" value="NZ_CP062229.1"/>
</dbReference>
<feature type="transmembrane region" description="Helical" evidence="8">
    <location>
        <begin position="190"/>
        <end position="209"/>
    </location>
</feature>
<dbReference type="InterPro" id="IPR010065">
    <property type="entry name" value="AA_ABC_transptr_permease_3TM"/>
</dbReference>
<evidence type="ECO:0000256" key="1">
    <source>
        <dbReference type="ARBA" id="ARBA00004429"/>
    </source>
</evidence>
<dbReference type="SUPFAM" id="SSF161098">
    <property type="entry name" value="MetI-like"/>
    <property type="match status" value="1"/>
</dbReference>
<protein>
    <submittedName>
        <fullName evidence="10">Amino acid ABC transporter permease</fullName>
    </submittedName>
</protein>
<organism evidence="10 11">
    <name type="scientific">Mesorhizobium onobrychidis</name>
    <dbReference type="NCBI Taxonomy" id="2775404"/>
    <lineage>
        <taxon>Bacteria</taxon>
        <taxon>Pseudomonadati</taxon>
        <taxon>Pseudomonadota</taxon>
        <taxon>Alphaproteobacteria</taxon>
        <taxon>Hyphomicrobiales</taxon>
        <taxon>Phyllobacteriaceae</taxon>
        <taxon>Mesorhizobium</taxon>
    </lineage>
</organism>
<evidence type="ECO:0000256" key="3">
    <source>
        <dbReference type="ARBA" id="ARBA00022448"/>
    </source>
</evidence>
<proteinExistence type="inferred from homology"/>
<evidence type="ECO:0000256" key="5">
    <source>
        <dbReference type="ARBA" id="ARBA00022692"/>
    </source>
</evidence>
<evidence type="ECO:0000259" key="9">
    <source>
        <dbReference type="PROSITE" id="PS50928"/>
    </source>
</evidence>
<keyword evidence="7 8" id="KW-0472">Membrane</keyword>
<feature type="transmembrane region" description="Helical" evidence="8">
    <location>
        <begin position="20"/>
        <end position="45"/>
    </location>
</feature>